<dbReference type="Proteomes" id="UP000887580">
    <property type="component" value="Unplaced"/>
</dbReference>
<name>A0AC35F8W6_9BILA</name>
<dbReference type="WBParaSite" id="PS1159_v2.g14370.t1">
    <property type="protein sequence ID" value="PS1159_v2.g14370.t1"/>
    <property type="gene ID" value="PS1159_v2.g14370"/>
</dbReference>
<protein>
    <submittedName>
        <fullName evidence="2">Amino acid transporter</fullName>
    </submittedName>
</protein>
<organism evidence="1 2">
    <name type="scientific">Panagrolaimus sp. PS1159</name>
    <dbReference type="NCBI Taxonomy" id="55785"/>
    <lineage>
        <taxon>Eukaryota</taxon>
        <taxon>Metazoa</taxon>
        <taxon>Ecdysozoa</taxon>
        <taxon>Nematoda</taxon>
        <taxon>Chromadorea</taxon>
        <taxon>Rhabditida</taxon>
        <taxon>Tylenchina</taxon>
        <taxon>Panagrolaimomorpha</taxon>
        <taxon>Panagrolaimoidea</taxon>
        <taxon>Panagrolaimidae</taxon>
        <taxon>Panagrolaimus</taxon>
    </lineage>
</organism>
<accession>A0AC35F8W6</accession>
<sequence>MVVLERIKSVWKVNGELSFTLFGVIFGLILGFILRFFEPDRKLIIYINFPGEILMNILRLMILPLIVASIISSLSQLDADQSGAVSKWAFTYYAITTTCAVILGIILVLVIHPGNPSIKGKTLAEIEIEKAANISGSDKFLDVFRFVVF</sequence>
<reference evidence="2" key="1">
    <citation type="submission" date="2022-11" db="UniProtKB">
        <authorList>
            <consortium name="WormBaseParasite"/>
        </authorList>
    </citation>
    <scope>IDENTIFICATION</scope>
</reference>
<evidence type="ECO:0000313" key="2">
    <source>
        <dbReference type="WBParaSite" id="PS1159_v2.g14370.t1"/>
    </source>
</evidence>
<proteinExistence type="predicted"/>
<evidence type="ECO:0000313" key="1">
    <source>
        <dbReference type="Proteomes" id="UP000887580"/>
    </source>
</evidence>